<dbReference type="AlphaFoldDB" id="A0A0F6W5Z4"/>
<feature type="region of interest" description="Disordered" evidence="1">
    <location>
        <begin position="774"/>
        <end position="828"/>
    </location>
</feature>
<feature type="compositionally biased region" description="Gly residues" evidence="1">
    <location>
        <begin position="605"/>
        <end position="616"/>
    </location>
</feature>
<keyword evidence="3" id="KW-1185">Reference proteome</keyword>
<feature type="compositionally biased region" description="Gly residues" evidence="1">
    <location>
        <begin position="865"/>
        <end position="875"/>
    </location>
</feature>
<dbReference type="PRINTS" id="PR01228">
    <property type="entry name" value="EGGSHELL"/>
</dbReference>
<feature type="region of interest" description="Disordered" evidence="1">
    <location>
        <begin position="865"/>
        <end position="892"/>
    </location>
</feature>
<evidence type="ECO:0000313" key="3">
    <source>
        <dbReference type="Proteomes" id="UP000034883"/>
    </source>
</evidence>
<dbReference type="EMBL" id="CP011125">
    <property type="protein sequence ID" value="AKF08356.1"/>
    <property type="molecule type" value="Genomic_DNA"/>
</dbReference>
<accession>A0A0F6W5Z4</accession>
<gene>
    <name evidence="2" type="ORF">DB32_005505</name>
</gene>
<feature type="compositionally biased region" description="Gly residues" evidence="1">
    <location>
        <begin position="814"/>
        <end position="828"/>
    </location>
</feature>
<dbReference type="STRING" id="927083.DB32_005505"/>
<sequence>MPVLVALFAIASASCGARSTLEIHQWDSGPGPVPSPERCNGIDDDLDGLVASGVLDGGVLDGSRRDGAVCDGDGGCDVDQRVDEDFRDDLGRYVHPEHCGACGRACTVESVEHSVEVTCGVVEESPVCVALACEPGFAPSSTGRCVPIWDRLCLSCADDGDCGDLAMGASCSFLAGERRCTVDCALGCPDGYACLEGVCAPEGGSCSCDPGDDFDLACALIDPEGRRCAGSASCDDGTLSECVAPDEVCDEVDNDCDGTIDEGYRDARGAYILDIHHCGECGVDCTLSTVPEGDLVCGGDPFVPTCVLSCPDAEDGIQPGDEIDGDRDIATGCECTVTSLSDVPGPVRATGEMLDVNCDGADGIVVQSFYVAADGNDAWPGSPTRPLRHIDVALERAAMSLETASPRPHVFVAVGLYTETLHVPDGVQLHGGYRRDFLSLDPDGFRVEVRAPSDTTAPGGAAMEVRGAGARETVIEWISLRGVDADGPSEAAFGAYLLDPGPRFVMRDMTVRAGVPGSGVGGANGVAGVGSMSMPEVGEVPRGAVEDGAHRCLPGDARNVVRGGRGGRNVCDGVETHGGDGGSPRCPMMSTFQPAGVVGRSAGAASGGGGGNGGQDSRGPITRETGTCPTAVCCGLADFSVPTDFTGPEPGRPGNDGVNGTAGNSCAEPFGRFDDDRWVGVDATAGSVGRPGSGGGGGGAGGGAEMQWFDRSCEFVDGLGGGGGGGGAGGCGGQPGRAGTSGAPSVAILVRYTAGAPTSVPTISGVTIAPADGGRGGDGGAGGDGGQGANGAFGGALDRASRTTPTLAGPFAGARGGQGGNGGAGGGGGAGCGGASVGVWITGVSSEPSGVGAWRSGNTFELGRGGLAGRGGGGAAAARDGAAGGSSDVVVR</sequence>
<dbReference type="RefSeq" id="WP_169791565.1">
    <property type="nucleotide sequence ID" value="NZ_CP011125.1"/>
</dbReference>
<proteinExistence type="predicted"/>
<reference evidence="2 3" key="1">
    <citation type="submission" date="2015-03" db="EMBL/GenBank/DDBJ databases">
        <title>Genome assembly of Sandaracinus amylolyticus DSM 53668.</title>
        <authorList>
            <person name="Sharma G."/>
            <person name="Subramanian S."/>
        </authorList>
    </citation>
    <scope>NUCLEOTIDE SEQUENCE [LARGE SCALE GENOMIC DNA]</scope>
    <source>
        <strain evidence="2 3">DSM 53668</strain>
    </source>
</reference>
<evidence type="ECO:0000256" key="1">
    <source>
        <dbReference type="SAM" id="MobiDB-lite"/>
    </source>
</evidence>
<feature type="region of interest" description="Disordered" evidence="1">
    <location>
        <begin position="644"/>
        <end position="664"/>
    </location>
</feature>
<dbReference type="Proteomes" id="UP000034883">
    <property type="component" value="Chromosome"/>
</dbReference>
<evidence type="ECO:0000313" key="2">
    <source>
        <dbReference type="EMBL" id="AKF08356.1"/>
    </source>
</evidence>
<feature type="region of interest" description="Disordered" evidence="1">
    <location>
        <begin position="598"/>
        <end position="623"/>
    </location>
</feature>
<organism evidence="2 3">
    <name type="scientific">Sandaracinus amylolyticus</name>
    <dbReference type="NCBI Taxonomy" id="927083"/>
    <lineage>
        <taxon>Bacteria</taxon>
        <taxon>Pseudomonadati</taxon>
        <taxon>Myxococcota</taxon>
        <taxon>Polyangia</taxon>
        <taxon>Polyangiales</taxon>
        <taxon>Sandaracinaceae</taxon>
        <taxon>Sandaracinus</taxon>
    </lineage>
</organism>
<dbReference type="KEGG" id="samy:DB32_005505"/>
<name>A0A0F6W5Z4_9BACT</name>
<feature type="compositionally biased region" description="Gly residues" evidence="1">
    <location>
        <begin position="774"/>
        <end position="794"/>
    </location>
</feature>
<protein>
    <submittedName>
        <fullName evidence="2">PE-PGRS family protein</fullName>
    </submittedName>
</protein>
<dbReference type="InterPro" id="IPR012334">
    <property type="entry name" value="Pectin_lyas_fold"/>
</dbReference>
<dbReference type="Gene3D" id="2.160.20.10">
    <property type="entry name" value="Single-stranded right-handed beta-helix, Pectin lyase-like"/>
    <property type="match status" value="1"/>
</dbReference>